<dbReference type="Gene3D" id="3.90.660.10">
    <property type="match status" value="1"/>
</dbReference>
<feature type="region of interest" description="Disordered" evidence="1">
    <location>
        <begin position="36"/>
        <end position="75"/>
    </location>
</feature>
<gene>
    <name evidence="3" type="ORF">GE115_06345</name>
</gene>
<organism evidence="3 4">
    <name type="scientific">Agromyces agglutinans</name>
    <dbReference type="NCBI Taxonomy" id="2662258"/>
    <lineage>
        <taxon>Bacteria</taxon>
        <taxon>Bacillati</taxon>
        <taxon>Actinomycetota</taxon>
        <taxon>Actinomycetes</taxon>
        <taxon>Micrococcales</taxon>
        <taxon>Microbacteriaceae</taxon>
        <taxon>Agromyces</taxon>
    </lineage>
</organism>
<dbReference type="InterPro" id="IPR050281">
    <property type="entry name" value="Flavin_monoamine_oxidase"/>
</dbReference>
<evidence type="ECO:0000259" key="2">
    <source>
        <dbReference type="Pfam" id="PF01593"/>
    </source>
</evidence>
<name>A0A6I2FC32_9MICO</name>
<dbReference type="Gene3D" id="3.50.50.60">
    <property type="entry name" value="FAD/NAD(P)-binding domain"/>
    <property type="match status" value="2"/>
</dbReference>
<dbReference type="SUPFAM" id="SSF51905">
    <property type="entry name" value="FAD/NAD(P)-binding domain"/>
    <property type="match status" value="2"/>
</dbReference>
<dbReference type="PANTHER" id="PTHR10742">
    <property type="entry name" value="FLAVIN MONOAMINE OXIDASE"/>
    <property type="match status" value="1"/>
</dbReference>
<accession>A0A6I2FC32</accession>
<evidence type="ECO:0000313" key="3">
    <source>
        <dbReference type="EMBL" id="MRG59493.1"/>
    </source>
</evidence>
<feature type="compositionally biased region" description="Pro residues" evidence="1">
    <location>
        <begin position="52"/>
        <end position="66"/>
    </location>
</feature>
<dbReference type="GO" id="GO:0016491">
    <property type="term" value="F:oxidoreductase activity"/>
    <property type="evidence" value="ECO:0007669"/>
    <property type="project" value="InterPro"/>
</dbReference>
<proteinExistence type="predicted"/>
<dbReference type="EMBL" id="WJIF01000003">
    <property type="protein sequence ID" value="MRG59493.1"/>
    <property type="molecule type" value="Genomic_DNA"/>
</dbReference>
<keyword evidence="4" id="KW-1185">Reference proteome</keyword>
<evidence type="ECO:0000313" key="4">
    <source>
        <dbReference type="Proteomes" id="UP000431080"/>
    </source>
</evidence>
<dbReference type="Pfam" id="PF01593">
    <property type="entry name" value="Amino_oxidase"/>
    <property type="match status" value="2"/>
</dbReference>
<evidence type="ECO:0000256" key="1">
    <source>
        <dbReference type="SAM" id="MobiDB-lite"/>
    </source>
</evidence>
<dbReference type="RefSeq" id="WP_153683981.1">
    <property type="nucleotide sequence ID" value="NZ_WJIF01000003.1"/>
</dbReference>
<dbReference type="InterPro" id="IPR006311">
    <property type="entry name" value="TAT_signal"/>
</dbReference>
<dbReference type="Proteomes" id="UP000431080">
    <property type="component" value="Unassembled WGS sequence"/>
</dbReference>
<feature type="domain" description="Amine oxidase" evidence="2">
    <location>
        <begin position="155"/>
        <end position="500"/>
    </location>
</feature>
<dbReference type="PRINTS" id="PR00419">
    <property type="entry name" value="ADXRDTASE"/>
</dbReference>
<dbReference type="PANTHER" id="PTHR10742:SF410">
    <property type="entry name" value="LYSINE-SPECIFIC HISTONE DEMETHYLASE 2"/>
    <property type="match status" value="1"/>
</dbReference>
<sequence length="508" mass="52115">MDSQGAGGLPGGVPRRGFLAAAVAGVATVVLASCTGPEPTPSPTASRTPSATPTPTPEPTLPPGVPAPTAMRRSKWGTDPFARGAFSFDAIGTTPELRQQLARPIGDRVWFAGEACSAEAPGTLRGALATGLAAAQDVARTAEDGERIAVIGAGLAGLAAANQLVDRGFEVVVIEARDRVGGRIHSVADEALTGDADGTVELGALLVGEDAPAVADLLAEASVDTRPVAPPADARTADGTWAPIQPVGFEAIAAARAWAEAWPYDVGLDAALAGSGAGALSTEPDTEGVPGPSPADWLAYTLASDVEPSTGASPRLMSARQAQPTSAWQPASLVRGRLADVIDELAASVDVAVSNVVTRIAYDDRRVSLRMDSGESLRVDRVIVTAPLGVLQTDTIRFSPRLPRAHQHAISVLGMGRLDLVWLRFDDAFWRSDAAPGDPRRDVLTVVGETTTVGAWIDAGGSGDQALLVGIIAAEQARRLEELDDGAFLDEVLASLAPFAAAAPTDAG</sequence>
<protein>
    <submittedName>
        <fullName evidence="3">NAD(P)-binding protein</fullName>
    </submittedName>
</protein>
<dbReference type="PROSITE" id="PS51318">
    <property type="entry name" value="TAT"/>
    <property type="match status" value="1"/>
</dbReference>
<dbReference type="AlphaFoldDB" id="A0A6I2FC32"/>
<dbReference type="InterPro" id="IPR002937">
    <property type="entry name" value="Amino_oxidase"/>
</dbReference>
<reference evidence="3 4" key="1">
    <citation type="submission" date="2019-10" db="EMBL/GenBank/DDBJ databases">
        <authorList>
            <person name="Nie G."/>
            <person name="Ming H."/>
            <person name="Yi B."/>
        </authorList>
    </citation>
    <scope>NUCLEOTIDE SEQUENCE [LARGE SCALE GENOMIC DNA]</scope>
    <source>
        <strain evidence="3 4">CFH 90414</strain>
    </source>
</reference>
<dbReference type="InterPro" id="IPR036188">
    <property type="entry name" value="FAD/NAD-bd_sf"/>
</dbReference>
<feature type="domain" description="Amine oxidase" evidence="2">
    <location>
        <begin position="63"/>
        <end position="138"/>
    </location>
</feature>
<comment type="caution">
    <text evidence="3">The sequence shown here is derived from an EMBL/GenBank/DDBJ whole genome shotgun (WGS) entry which is preliminary data.</text>
</comment>